<protein>
    <recommendedName>
        <fullName evidence="14">Nickel import system ATP-binding protein NikD</fullName>
        <ecNumber evidence="13">7.2.2.11</ecNumber>
    </recommendedName>
</protein>
<dbReference type="InterPro" id="IPR003439">
    <property type="entry name" value="ABC_transporter-like_ATP-bd"/>
</dbReference>
<reference evidence="17" key="1">
    <citation type="journal article" date="2014" name="Int. J. Syst. Evol. Microbiol.">
        <title>Complete genome sequence of Corynebacterium casei LMG S-19264T (=DSM 44701T), isolated from a smear-ripened cheese.</title>
        <authorList>
            <consortium name="US DOE Joint Genome Institute (JGI-PGF)"/>
            <person name="Walter F."/>
            <person name="Albersmeier A."/>
            <person name="Kalinowski J."/>
            <person name="Ruckert C."/>
        </authorList>
    </citation>
    <scope>NUCLEOTIDE SEQUENCE</scope>
    <source>
        <strain evidence="17">CGMCC 1.15478</strain>
    </source>
</reference>
<dbReference type="InterPro" id="IPR050388">
    <property type="entry name" value="ABC_Ni/Peptide_Import"/>
</dbReference>
<dbReference type="AlphaFoldDB" id="A0A916U2H5"/>
<dbReference type="Proteomes" id="UP000641514">
    <property type="component" value="Unassembled WGS sequence"/>
</dbReference>
<comment type="similarity">
    <text evidence="2">Belongs to the ABC transporter superfamily.</text>
</comment>
<name>A0A916U2H5_9ACTN</name>
<sequence length="318" mass="34103">MTTIASTPLHVTPVVGTGLSIDALTVRIPWRRGRTVHAVTDVSIRIEPGTITALVGESGCGKSVVALAAMGLLPPSARIGGRITVGDNGRIVDLLHTAESFRGRTIGMVPQSPSTHFTPVHTVGAQIAETIRAVGSPYSVSELIRRVDFPAEALDRYPHELSGGMVQRAAIAAAIAADPPVVIADEPTAHLDQQHTDTVLALLRGCAKRGSAVLLITHDIGALLRTSIADRIAVMYASRIMEEGPAEHVLEDPWHDYTADLLNALPERGLHPIPGMPPELTNLGDDCVYHLRRPETQHLGGPTMLVTRENRTVRTRRP</sequence>
<comment type="subcellular location">
    <subcellularLocation>
        <location evidence="1">Cell membrane</location>
        <topology evidence="1">Peripheral membrane protein</topology>
    </subcellularLocation>
</comment>
<evidence type="ECO:0000256" key="4">
    <source>
        <dbReference type="ARBA" id="ARBA00022475"/>
    </source>
</evidence>
<dbReference type="EC" id="7.2.2.11" evidence="13"/>
<comment type="catalytic activity">
    <reaction evidence="15">
        <text>Ni(2+)(out) + ATP + H2O = Ni(2+)(in) + ADP + phosphate + H(+)</text>
        <dbReference type="Rhea" id="RHEA:15557"/>
        <dbReference type="ChEBI" id="CHEBI:15377"/>
        <dbReference type="ChEBI" id="CHEBI:15378"/>
        <dbReference type="ChEBI" id="CHEBI:30616"/>
        <dbReference type="ChEBI" id="CHEBI:43474"/>
        <dbReference type="ChEBI" id="CHEBI:49786"/>
        <dbReference type="ChEBI" id="CHEBI:456216"/>
        <dbReference type="EC" id="7.2.2.11"/>
    </reaction>
    <physiologicalReaction direction="left-to-right" evidence="15">
        <dbReference type="Rhea" id="RHEA:15558"/>
    </physiologicalReaction>
</comment>
<evidence type="ECO:0000313" key="18">
    <source>
        <dbReference type="Proteomes" id="UP000641514"/>
    </source>
</evidence>
<proteinExistence type="inferred from homology"/>
<evidence type="ECO:0000256" key="8">
    <source>
        <dbReference type="ARBA" id="ARBA00022967"/>
    </source>
</evidence>
<keyword evidence="5" id="KW-0533">Nickel</keyword>
<dbReference type="GO" id="GO:0015833">
    <property type="term" value="P:peptide transport"/>
    <property type="evidence" value="ECO:0007669"/>
    <property type="project" value="InterPro"/>
</dbReference>
<evidence type="ECO:0000256" key="3">
    <source>
        <dbReference type="ARBA" id="ARBA00022448"/>
    </source>
</evidence>
<keyword evidence="9" id="KW-0406">Ion transport</keyword>
<accession>A0A916U2H5</accession>
<feature type="domain" description="ABC transporter" evidence="16">
    <location>
        <begin position="19"/>
        <end position="262"/>
    </location>
</feature>
<evidence type="ECO:0000256" key="11">
    <source>
        <dbReference type="ARBA" id="ARBA00023136"/>
    </source>
</evidence>
<gene>
    <name evidence="17" type="ORF">GCM10011410_07090</name>
</gene>
<keyword evidence="11" id="KW-0472">Membrane</keyword>
<dbReference type="GO" id="GO:0016887">
    <property type="term" value="F:ATP hydrolysis activity"/>
    <property type="evidence" value="ECO:0007669"/>
    <property type="project" value="InterPro"/>
</dbReference>
<evidence type="ECO:0000313" key="17">
    <source>
        <dbReference type="EMBL" id="GGC57123.1"/>
    </source>
</evidence>
<dbReference type="Pfam" id="PF08352">
    <property type="entry name" value="oligo_HPY"/>
    <property type="match status" value="1"/>
</dbReference>
<dbReference type="InterPro" id="IPR013563">
    <property type="entry name" value="Oligopep_ABC_C"/>
</dbReference>
<keyword evidence="3" id="KW-0813">Transport</keyword>
<dbReference type="Gene3D" id="3.40.50.300">
    <property type="entry name" value="P-loop containing nucleotide triphosphate hydrolases"/>
    <property type="match status" value="1"/>
</dbReference>
<evidence type="ECO:0000259" key="16">
    <source>
        <dbReference type="PROSITE" id="PS50893"/>
    </source>
</evidence>
<evidence type="ECO:0000256" key="9">
    <source>
        <dbReference type="ARBA" id="ARBA00023065"/>
    </source>
</evidence>
<keyword evidence="18" id="KW-1185">Reference proteome</keyword>
<comment type="caution">
    <text evidence="17">The sequence shown here is derived from an EMBL/GenBank/DDBJ whole genome shotgun (WGS) entry which is preliminary data.</text>
</comment>
<comment type="subunit">
    <text evidence="12">The complex is composed of two ATP-binding proteins (NikD and NikE), two transmembrane proteins (NikB and NikC) and a solute-binding protein (NikA).</text>
</comment>
<evidence type="ECO:0000256" key="15">
    <source>
        <dbReference type="ARBA" id="ARBA00048610"/>
    </source>
</evidence>
<dbReference type="RefSeq" id="WP_188670705.1">
    <property type="nucleotide sequence ID" value="NZ_BMJH01000001.1"/>
</dbReference>
<dbReference type="InterPro" id="IPR027417">
    <property type="entry name" value="P-loop_NTPase"/>
</dbReference>
<organism evidence="17 18">
    <name type="scientific">Hoyosella rhizosphaerae</name>
    <dbReference type="NCBI Taxonomy" id="1755582"/>
    <lineage>
        <taxon>Bacteria</taxon>
        <taxon>Bacillati</taxon>
        <taxon>Actinomycetota</taxon>
        <taxon>Actinomycetes</taxon>
        <taxon>Mycobacteriales</taxon>
        <taxon>Hoyosellaceae</taxon>
        <taxon>Hoyosella</taxon>
    </lineage>
</organism>
<dbReference type="PANTHER" id="PTHR43297:SF13">
    <property type="entry name" value="NICKEL ABC TRANSPORTER, ATP-BINDING PROTEIN"/>
    <property type="match status" value="1"/>
</dbReference>
<evidence type="ECO:0000256" key="1">
    <source>
        <dbReference type="ARBA" id="ARBA00004202"/>
    </source>
</evidence>
<dbReference type="GO" id="GO:0015413">
    <property type="term" value="F:ABC-type nickel transporter activity"/>
    <property type="evidence" value="ECO:0007669"/>
    <property type="project" value="UniProtKB-EC"/>
</dbReference>
<evidence type="ECO:0000256" key="7">
    <source>
        <dbReference type="ARBA" id="ARBA00022840"/>
    </source>
</evidence>
<dbReference type="PANTHER" id="PTHR43297">
    <property type="entry name" value="OLIGOPEPTIDE TRANSPORT ATP-BINDING PROTEIN APPD"/>
    <property type="match status" value="1"/>
</dbReference>
<keyword evidence="10" id="KW-0921">Nickel transport</keyword>
<dbReference type="GO" id="GO:0005886">
    <property type="term" value="C:plasma membrane"/>
    <property type="evidence" value="ECO:0007669"/>
    <property type="project" value="UniProtKB-SubCell"/>
</dbReference>
<keyword evidence="6" id="KW-0547">Nucleotide-binding</keyword>
<evidence type="ECO:0000256" key="6">
    <source>
        <dbReference type="ARBA" id="ARBA00022741"/>
    </source>
</evidence>
<dbReference type="EMBL" id="BMJH01000001">
    <property type="protein sequence ID" value="GGC57123.1"/>
    <property type="molecule type" value="Genomic_DNA"/>
</dbReference>
<dbReference type="SMART" id="SM00382">
    <property type="entry name" value="AAA"/>
    <property type="match status" value="1"/>
</dbReference>
<reference evidence="17" key="2">
    <citation type="submission" date="2020-09" db="EMBL/GenBank/DDBJ databases">
        <authorList>
            <person name="Sun Q."/>
            <person name="Zhou Y."/>
        </authorList>
    </citation>
    <scope>NUCLEOTIDE SEQUENCE</scope>
    <source>
        <strain evidence="17">CGMCC 1.15478</strain>
    </source>
</reference>
<keyword evidence="8" id="KW-1278">Translocase</keyword>
<evidence type="ECO:0000256" key="10">
    <source>
        <dbReference type="ARBA" id="ARBA00023112"/>
    </source>
</evidence>
<evidence type="ECO:0000256" key="5">
    <source>
        <dbReference type="ARBA" id="ARBA00022596"/>
    </source>
</evidence>
<evidence type="ECO:0000256" key="2">
    <source>
        <dbReference type="ARBA" id="ARBA00005417"/>
    </source>
</evidence>
<evidence type="ECO:0000256" key="14">
    <source>
        <dbReference type="ARBA" id="ARBA00044143"/>
    </source>
</evidence>
<keyword evidence="4" id="KW-1003">Cell membrane</keyword>
<evidence type="ECO:0000256" key="12">
    <source>
        <dbReference type="ARBA" id="ARBA00038669"/>
    </source>
</evidence>
<dbReference type="Pfam" id="PF00005">
    <property type="entry name" value="ABC_tran"/>
    <property type="match status" value="1"/>
</dbReference>
<dbReference type="SUPFAM" id="SSF52540">
    <property type="entry name" value="P-loop containing nucleoside triphosphate hydrolases"/>
    <property type="match status" value="1"/>
</dbReference>
<dbReference type="InterPro" id="IPR003593">
    <property type="entry name" value="AAA+_ATPase"/>
</dbReference>
<evidence type="ECO:0000256" key="13">
    <source>
        <dbReference type="ARBA" id="ARBA00039098"/>
    </source>
</evidence>
<dbReference type="GO" id="GO:0005524">
    <property type="term" value="F:ATP binding"/>
    <property type="evidence" value="ECO:0007669"/>
    <property type="project" value="UniProtKB-KW"/>
</dbReference>
<dbReference type="PROSITE" id="PS50893">
    <property type="entry name" value="ABC_TRANSPORTER_2"/>
    <property type="match status" value="1"/>
</dbReference>
<keyword evidence="7 17" id="KW-0067">ATP-binding</keyword>
<dbReference type="CDD" id="cd03257">
    <property type="entry name" value="ABC_NikE_OppD_transporters"/>
    <property type="match status" value="1"/>
</dbReference>